<dbReference type="NCBIfam" id="TIGR02427">
    <property type="entry name" value="protocat_pcaD"/>
    <property type="match status" value="1"/>
</dbReference>
<dbReference type="SUPFAM" id="SSF53474">
    <property type="entry name" value="alpha/beta-Hydrolases"/>
    <property type="match status" value="1"/>
</dbReference>
<dbReference type="InterPro" id="IPR026968">
    <property type="entry name" value="PcaD/CatD"/>
</dbReference>
<gene>
    <name evidence="2" type="primary">catD</name>
    <name evidence="2" type="ORF">AOPFMNJM_0690</name>
</gene>
<dbReference type="Proteomes" id="UP001055102">
    <property type="component" value="Unassembled WGS sequence"/>
</dbReference>
<dbReference type="Gene3D" id="3.40.50.1820">
    <property type="entry name" value="alpha/beta hydrolase"/>
    <property type="match status" value="1"/>
</dbReference>
<evidence type="ECO:0000313" key="2">
    <source>
        <dbReference type="EMBL" id="GJE05390.1"/>
    </source>
</evidence>
<dbReference type="InterPro" id="IPR050471">
    <property type="entry name" value="AB_hydrolase"/>
</dbReference>
<dbReference type="InterPro" id="IPR000073">
    <property type="entry name" value="AB_hydrolase_1"/>
</dbReference>
<dbReference type="Pfam" id="PF00561">
    <property type="entry name" value="Abhydrolase_1"/>
    <property type="match status" value="1"/>
</dbReference>
<feature type="domain" description="AB hydrolase-1" evidence="1">
    <location>
        <begin position="26"/>
        <end position="245"/>
    </location>
</feature>
<reference evidence="2" key="2">
    <citation type="submission" date="2021-08" db="EMBL/GenBank/DDBJ databases">
        <authorList>
            <person name="Tani A."/>
            <person name="Ola A."/>
            <person name="Ogura Y."/>
            <person name="Katsura K."/>
            <person name="Hayashi T."/>
        </authorList>
    </citation>
    <scope>NUCLEOTIDE SEQUENCE</scope>
    <source>
        <strain evidence="2">LMG 23639</strain>
    </source>
</reference>
<evidence type="ECO:0000313" key="3">
    <source>
        <dbReference type="Proteomes" id="UP001055102"/>
    </source>
</evidence>
<sequence length="268" mass="27640">MPHVAIGGRAVHYRLDGPEGAPVVAFSNALGSDLGLWEGVMPRLAARYRCLRYDTRGHGGSQACDAPVTIEALAGDLAGLLDALGIARAHCAGISLGGMVAQALAIRAPERVASLALIATAAHLPSAASWAERAATVREKGTAAIAEATLERWLTAPFRAGSPEAVERLRAALLACDPGSYAACCGAIGGMDLRPRLSAIRVPALVVAGREDPSTTPTLAEEICAGLGEAELVLLPRAAHMLAVERAEALAGYLGAFLERREKTGPDA</sequence>
<evidence type="ECO:0000259" key="1">
    <source>
        <dbReference type="Pfam" id="PF00561"/>
    </source>
</evidence>
<accession>A0ABQ4SU30</accession>
<organism evidence="2 3">
    <name type="scientific">Methylobacterium jeotgali</name>
    <dbReference type="NCBI Taxonomy" id="381630"/>
    <lineage>
        <taxon>Bacteria</taxon>
        <taxon>Pseudomonadati</taxon>
        <taxon>Pseudomonadota</taxon>
        <taxon>Alphaproteobacteria</taxon>
        <taxon>Hyphomicrobiales</taxon>
        <taxon>Methylobacteriaceae</taxon>
        <taxon>Methylobacterium</taxon>
    </lineage>
</organism>
<dbReference type="PANTHER" id="PTHR43433:SF5">
    <property type="entry name" value="AB HYDROLASE-1 DOMAIN-CONTAINING PROTEIN"/>
    <property type="match status" value="1"/>
</dbReference>
<dbReference type="PANTHER" id="PTHR43433">
    <property type="entry name" value="HYDROLASE, ALPHA/BETA FOLD FAMILY PROTEIN"/>
    <property type="match status" value="1"/>
</dbReference>
<reference evidence="2" key="1">
    <citation type="journal article" date="2021" name="Front. Microbiol.">
        <title>Comprehensive Comparative Genomics and Phenotyping of Methylobacterium Species.</title>
        <authorList>
            <person name="Alessa O."/>
            <person name="Ogura Y."/>
            <person name="Fujitani Y."/>
            <person name="Takami H."/>
            <person name="Hayashi T."/>
            <person name="Sahin N."/>
            <person name="Tani A."/>
        </authorList>
    </citation>
    <scope>NUCLEOTIDE SEQUENCE</scope>
    <source>
        <strain evidence="2">LMG 23639</strain>
    </source>
</reference>
<dbReference type="InterPro" id="IPR029058">
    <property type="entry name" value="AB_hydrolase_fold"/>
</dbReference>
<proteinExistence type="predicted"/>
<name>A0ABQ4SU30_9HYPH</name>
<protein>
    <submittedName>
        <fullName evidence="2">3-oxoadipate enol-lactonase 2</fullName>
    </submittedName>
</protein>
<dbReference type="PRINTS" id="PR00111">
    <property type="entry name" value="ABHYDROLASE"/>
</dbReference>
<keyword evidence="3" id="KW-1185">Reference proteome</keyword>
<dbReference type="EMBL" id="BPQR01000010">
    <property type="protein sequence ID" value="GJE05390.1"/>
    <property type="molecule type" value="Genomic_DNA"/>
</dbReference>
<comment type="caution">
    <text evidence="2">The sequence shown here is derived from an EMBL/GenBank/DDBJ whole genome shotgun (WGS) entry which is preliminary data.</text>
</comment>
<dbReference type="RefSeq" id="WP_238274075.1">
    <property type="nucleotide sequence ID" value="NZ_BPQR01000010.1"/>
</dbReference>